<dbReference type="Gene3D" id="3.40.50.12780">
    <property type="entry name" value="N-terminal domain of ligase-like"/>
    <property type="match status" value="1"/>
</dbReference>
<dbReference type="PANTHER" id="PTHR36932:SF1">
    <property type="entry name" value="CAPSULAR POLYSACCHARIDE BIOSYNTHESIS PROTEIN"/>
    <property type="match status" value="1"/>
</dbReference>
<dbReference type="PANTHER" id="PTHR36932">
    <property type="entry name" value="CAPSULAR POLYSACCHARIDE BIOSYNTHESIS PROTEIN"/>
    <property type="match status" value="1"/>
</dbReference>
<evidence type="ECO:0000313" key="1">
    <source>
        <dbReference type="EMBL" id="XFO74157.1"/>
    </source>
</evidence>
<dbReference type="RefSeq" id="WP_093793095.1">
    <property type="nucleotide sequence ID" value="NZ_CP155571.1"/>
</dbReference>
<protein>
    <recommendedName>
        <fullName evidence="3">Phenylacetate--CoA ligase family protein</fullName>
    </recommendedName>
</protein>
<keyword evidence="2" id="KW-1185">Reference proteome</keyword>
<dbReference type="EMBL" id="CP155571">
    <property type="protein sequence ID" value="XFO74157.1"/>
    <property type="molecule type" value="Genomic_DNA"/>
</dbReference>
<dbReference type="SUPFAM" id="SSF56801">
    <property type="entry name" value="Acetyl-CoA synthetase-like"/>
    <property type="match status" value="1"/>
</dbReference>
<accession>A0ABZ3J8C7</accession>
<proteinExistence type="predicted"/>
<dbReference type="InterPro" id="IPR053158">
    <property type="entry name" value="CapK_Type1_Caps_Biosynth"/>
</dbReference>
<evidence type="ECO:0000313" key="2">
    <source>
        <dbReference type="Proteomes" id="UP000216052"/>
    </source>
</evidence>
<sequence>MLSMLKKFVKKNRYIENTARNLRNIRPLTKRLSSHFWDYYALLNETQYYEPQYIQELQFELLKNTLKHAYLNSKFYRNLYDKYGVKISQIQSFEDFRSQIPIVDKSLLKNAGGLTIKVPDMYKITTSGTSGAPFQFYGDRESREKELAAIYHQWSRANFTPDFYRIEMRGFQIEPIAEYPDLNLTRFSIVNMNDNMEQMVNYINEKEIAYFHGYPSAIAKFAKLLNESSLKLISPIKGVLLASENMYEWQIKEIEDYLNPEKIIAHYGNSEQVALGAWCETNRSYHFLPLYGYVEKGLNNELIGTGFLNKTTPFIRYRMNDLVLDWTEEVCPQCGRGYTPVIKQIGGRLEDYLIDEKSELIPPAVVTFPFKNLNVMKEVQVFQIINKNIILRYTIQNSYDREKLKIDKNQLTIGFKTMLGESIDIFFEEVVEITLTDACKFKWIISEAHQK</sequence>
<organism evidence="1 2">
    <name type="scientific">Sporomusa acidovorans (strain ATCC 49682 / DSM 3132 / Mol)</name>
    <dbReference type="NCBI Taxonomy" id="1123286"/>
    <lineage>
        <taxon>Bacteria</taxon>
        <taxon>Bacillati</taxon>
        <taxon>Bacillota</taxon>
        <taxon>Negativicutes</taxon>
        <taxon>Selenomonadales</taxon>
        <taxon>Sporomusaceae</taxon>
        <taxon>Sporomusa</taxon>
    </lineage>
</organism>
<name>A0ABZ3J8C7_SPOA4</name>
<gene>
    <name evidence="1" type="ORF">SPACI_042660</name>
</gene>
<evidence type="ECO:0008006" key="3">
    <source>
        <dbReference type="Google" id="ProtNLM"/>
    </source>
</evidence>
<reference evidence="1" key="1">
    <citation type="submission" date="2024-05" db="EMBL/GenBank/DDBJ databases">
        <title>Isolation and characterization of Sporomusa carbonis sp. nov., a carboxydotrophic hydrogenogen in the genus of Sporomusa isolated from a charcoal burning pile.</title>
        <authorList>
            <person name="Boeer T."/>
            <person name="Rosenbaum F."/>
            <person name="Eysell L."/>
            <person name="Mueller V."/>
            <person name="Daniel R."/>
            <person name="Poehlein A."/>
        </authorList>
    </citation>
    <scope>NUCLEOTIDE SEQUENCE [LARGE SCALE GENOMIC DNA]</scope>
    <source>
        <strain evidence="1">DSM 3132</strain>
    </source>
</reference>
<dbReference type="InterPro" id="IPR042099">
    <property type="entry name" value="ANL_N_sf"/>
</dbReference>
<dbReference type="Proteomes" id="UP000216052">
    <property type="component" value="Chromosome"/>
</dbReference>